<comment type="caution">
    <text evidence="1">The sequence shown here is derived from an EMBL/GenBank/DDBJ whole genome shotgun (WGS) entry which is preliminary data.</text>
</comment>
<dbReference type="STRING" id="1049789.LEP1GSC050_1830"/>
<gene>
    <name evidence="1" type="ORF">LEP1GSC050_1830</name>
</gene>
<reference evidence="1" key="1">
    <citation type="submission" date="2013-05" db="EMBL/GenBank/DDBJ databases">
        <authorList>
            <person name="Harkins D.M."/>
            <person name="Durkin A.S."/>
            <person name="Brinkac L.M."/>
            <person name="Haft D.H."/>
            <person name="Selengut J.D."/>
            <person name="Sanka R."/>
            <person name="DePew J."/>
            <person name="Purushe J."/>
            <person name="Hartskeerl R.A."/>
            <person name="Ahmed A."/>
            <person name="van der Linden H."/>
            <person name="Goris M.G.A."/>
            <person name="Vinetz J.M."/>
            <person name="Sutton G.G."/>
            <person name="Nierman W.C."/>
            <person name="Fouts D.E."/>
        </authorList>
    </citation>
    <scope>NUCLEOTIDE SEQUENCE [LARGE SCALE GENOMIC DNA]</scope>
    <source>
        <strain evidence="1">5399</strain>
    </source>
</reference>
<dbReference type="RefSeq" id="WP_010568952.1">
    <property type="nucleotide sequence ID" value="NZ_AHMO02000010.1"/>
</dbReference>
<sequence>MAKKTKIVNDQKLKEALDLYNYINQKINEYKASYSEKGFLRDLMVLNRIKLAIMENDIDSLNWIDQESKGIADTLGAHVDEPDFTNKMYNLLNILSEMRSEHH</sequence>
<evidence type="ECO:0000313" key="2">
    <source>
        <dbReference type="Proteomes" id="UP000015454"/>
    </source>
</evidence>
<evidence type="ECO:0000313" key="1">
    <source>
        <dbReference type="EMBL" id="EQA43799.1"/>
    </source>
</evidence>
<protein>
    <submittedName>
        <fullName evidence="1">Uncharacterized protein</fullName>
    </submittedName>
</protein>
<dbReference type="OrthoDB" id="9960260at2"/>
<keyword evidence="2" id="KW-1185">Reference proteome</keyword>
<dbReference type="EMBL" id="AHMO02000010">
    <property type="protein sequence ID" value="EQA43799.1"/>
    <property type="molecule type" value="Genomic_DNA"/>
</dbReference>
<dbReference type="Proteomes" id="UP000015454">
    <property type="component" value="Unassembled WGS sequence"/>
</dbReference>
<proteinExistence type="predicted"/>
<dbReference type="AlphaFoldDB" id="T0GAE6"/>
<accession>T0GAE6</accession>
<name>T0GAE6_9LEPT</name>
<organism evidence="1 2">
    <name type="scientific">Leptospira broomii serovar Hurstbridge str. 5399</name>
    <dbReference type="NCBI Taxonomy" id="1049789"/>
    <lineage>
        <taxon>Bacteria</taxon>
        <taxon>Pseudomonadati</taxon>
        <taxon>Spirochaetota</taxon>
        <taxon>Spirochaetia</taxon>
        <taxon>Leptospirales</taxon>
        <taxon>Leptospiraceae</taxon>
        <taxon>Leptospira</taxon>
    </lineage>
</organism>